<evidence type="ECO:0000313" key="2">
    <source>
        <dbReference type="EMBL" id="SHH92624.1"/>
    </source>
</evidence>
<dbReference type="STRING" id="1121131.SAMN02745229_01186"/>
<feature type="transmembrane region" description="Helical" evidence="1">
    <location>
        <begin position="54"/>
        <end position="75"/>
    </location>
</feature>
<keyword evidence="3" id="KW-1185">Reference proteome</keyword>
<keyword evidence="1" id="KW-1133">Transmembrane helix</keyword>
<keyword evidence="1" id="KW-0812">Transmembrane</keyword>
<sequence length="96" mass="11417">MKILVATNGKWCLMKNRLLESIISKNGVESTWVRIKKAFKGFMRNPFVNKMRKLCLVFALFVFRALCNYLLKIFFDYVFNSAVFMEFFEEVISRIL</sequence>
<dbReference type="Proteomes" id="UP000184278">
    <property type="component" value="Unassembled WGS sequence"/>
</dbReference>
<gene>
    <name evidence="2" type="ORF">SAMN02745229_01186</name>
</gene>
<reference evidence="3" key="1">
    <citation type="submission" date="2016-11" db="EMBL/GenBank/DDBJ databases">
        <authorList>
            <person name="Varghese N."/>
            <person name="Submissions S."/>
        </authorList>
    </citation>
    <scope>NUCLEOTIDE SEQUENCE [LARGE SCALE GENOMIC DNA]</scope>
    <source>
        <strain evidence="3">DSM 3071</strain>
    </source>
</reference>
<organism evidence="2 3">
    <name type="scientific">Butyrivibrio fibrisolvens DSM 3071</name>
    <dbReference type="NCBI Taxonomy" id="1121131"/>
    <lineage>
        <taxon>Bacteria</taxon>
        <taxon>Bacillati</taxon>
        <taxon>Bacillota</taxon>
        <taxon>Clostridia</taxon>
        <taxon>Lachnospirales</taxon>
        <taxon>Lachnospiraceae</taxon>
        <taxon>Butyrivibrio</taxon>
    </lineage>
</organism>
<evidence type="ECO:0000313" key="3">
    <source>
        <dbReference type="Proteomes" id="UP000184278"/>
    </source>
</evidence>
<proteinExistence type="predicted"/>
<accession>A0A1M5WZM0</accession>
<keyword evidence="1" id="KW-0472">Membrane</keyword>
<dbReference type="EMBL" id="FQXK01000009">
    <property type="protein sequence ID" value="SHH92624.1"/>
    <property type="molecule type" value="Genomic_DNA"/>
</dbReference>
<evidence type="ECO:0000256" key="1">
    <source>
        <dbReference type="SAM" id="Phobius"/>
    </source>
</evidence>
<dbReference type="AlphaFoldDB" id="A0A1M5WZM0"/>
<protein>
    <submittedName>
        <fullName evidence="2">Uncharacterized protein</fullName>
    </submittedName>
</protein>
<name>A0A1M5WZM0_BUTFI</name>